<dbReference type="CDD" id="cd17731">
    <property type="entry name" value="BRCT_TopBP1_rpt2_like"/>
    <property type="match status" value="1"/>
</dbReference>
<dbReference type="CDD" id="cd00027">
    <property type="entry name" value="BRCT"/>
    <property type="match status" value="1"/>
</dbReference>
<feature type="compositionally biased region" description="Basic and acidic residues" evidence="2">
    <location>
        <begin position="902"/>
        <end position="911"/>
    </location>
</feature>
<organism evidence="4 5">
    <name type="scientific">Lentinula boryana</name>
    <dbReference type="NCBI Taxonomy" id="40481"/>
    <lineage>
        <taxon>Eukaryota</taxon>
        <taxon>Fungi</taxon>
        <taxon>Dikarya</taxon>
        <taxon>Basidiomycota</taxon>
        <taxon>Agaricomycotina</taxon>
        <taxon>Agaricomycetes</taxon>
        <taxon>Agaricomycetidae</taxon>
        <taxon>Agaricales</taxon>
        <taxon>Marasmiineae</taxon>
        <taxon>Omphalotaceae</taxon>
        <taxon>Lentinula</taxon>
    </lineage>
</organism>
<feature type="compositionally biased region" description="Basic and acidic residues" evidence="2">
    <location>
        <begin position="860"/>
        <end position="884"/>
    </location>
</feature>
<keyword evidence="5" id="KW-1185">Reference proteome</keyword>
<evidence type="ECO:0000256" key="2">
    <source>
        <dbReference type="SAM" id="MobiDB-lite"/>
    </source>
</evidence>
<dbReference type="Pfam" id="PF00533">
    <property type="entry name" value="BRCT"/>
    <property type="match status" value="1"/>
</dbReference>
<gene>
    <name evidence="4" type="ORF">F5050DRAFT_1727886</name>
</gene>
<feature type="region of interest" description="Disordered" evidence="2">
    <location>
        <begin position="942"/>
        <end position="1006"/>
    </location>
</feature>
<evidence type="ECO:0000313" key="5">
    <source>
        <dbReference type="Proteomes" id="UP001163828"/>
    </source>
</evidence>
<dbReference type="EMBL" id="MU790515">
    <property type="protein sequence ID" value="KAJ4000947.1"/>
    <property type="molecule type" value="Genomic_DNA"/>
</dbReference>
<evidence type="ECO:0000313" key="4">
    <source>
        <dbReference type="EMBL" id="KAJ4000947.1"/>
    </source>
</evidence>
<name>A0ABQ8QR69_9AGAR</name>
<feature type="compositionally biased region" description="Polar residues" evidence="2">
    <location>
        <begin position="792"/>
        <end position="805"/>
    </location>
</feature>
<feature type="region of interest" description="Disordered" evidence="2">
    <location>
        <begin position="410"/>
        <end position="436"/>
    </location>
</feature>
<feature type="compositionally biased region" description="Low complexity" evidence="2">
    <location>
        <begin position="825"/>
        <end position="836"/>
    </location>
</feature>
<dbReference type="SMART" id="SM00292">
    <property type="entry name" value="BRCT"/>
    <property type="match status" value="4"/>
</dbReference>
<proteinExistence type="predicted"/>
<dbReference type="Gene3D" id="3.40.50.10190">
    <property type="entry name" value="BRCT domain"/>
    <property type="match status" value="4"/>
</dbReference>
<keyword evidence="1" id="KW-0677">Repeat</keyword>
<feature type="compositionally biased region" description="Polar residues" evidence="2">
    <location>
        <begin position="22"/>
        <end position="31"/>
    </location>
</feature>
<feature type="domain" description="BRCT" evidence="3">
    <location>
        <begin position="54"/>
        <end position="127"/>
    </location>
</feature>
<dbReference type="PANTHER" id="PTHR13561:SF20">
    <property type="entry name" value="DNA TOPOISOMERASE 2-BINDING PROTEIN 1"/>
    <property type="match status" value="1"/>
</dbReference>
<feature type="domain" description="BRCT" evidence="3">
    <location>
        <begin position="547"/>
        <end position="628"/>
    </location>
</feature>
<feature type="region of interest" description="Disordered" evidence="2">
    <location>
        <begin position="790"/>
        <end position="843"/>
    </location>
</feature>
<feature type="domain" description="BRCT" evidence="3">
    <location>
        <begin position="438"/>
        <end position="532"/>
    </location>
</feature>
<dbReference type="InterPro" id="IPR001357">
    <property type="entry name" value="BRCT_dom"/>
</dbReference>
<dbReference type="PANTHER" id="PTHR13561">
    <property type="entry name" value="DNA REPLICATION REGULATOR DPB11-RELATED"/>
    <property type="match status" value="1"/>
</dbReference>
<feature type="compositionally biased region" description="Basic and acidic residues" evidence="2">
    <location>
        <begin position="637"/>
        <end position="650"/>
    </location>
</feature>
<feature type="region of interest" description="Disordered" evidence="2">
    <location>
        <begin position="631"/>
        <end position="701"/>
    </location>
</feature>
<feature type="region of interest" description="Disordered" evidence="2">
    <location>
        <begin position="716"/>
        <end position="778"/>
    </location>
</feature>
<dbReference type="Pfam" id="PF12738">
    <property type="entry name" value="PTCB-BRCT"/>
    <property type="match status" value="2"/>
</dbReference>
<feature type="region of interest" description="Disordered" evidence="2">
    <location>
        <begin position="241"/>
        <end position="272"/>
    </location>
</feature>
<comment type="caution">
    <text evidence="4">The sequence shown here is derived from an EMBL/GenBank/DDBJ whole genome shotgun (WGS) entry which is preliminary data.</text>
</comment>
<sequence>MRRRGNKSAKVPGVKLRPAQPGASSSRSYTESDAIRVQDSQVELDSDDTRYYDPTPRPFAGLVLCATGITDKPGIFKQAVELGATTTSDFTTRVTHLIANEHGSAKYRCALEHKVPILQPSWITESYNIWLHGDDVDFKQSIKRNRLPIFSGVVICVSGIPDVDRRTEIGKIVMREGGSYVKALQRPVIVTHLLCSGDEETDKMFYAEKFNKRGEADIKLVWEEWFWDSLEFGGRFDESVYQARQPRPKPRKIVEPSIPSSSSKQGQSANNGALAGTQNAAISGKASNSNAEGEEELVQASVRKPIGFQRELWRSVLAPRGYTWNEEETVLVKSPTKPRRHALPLEEEEDENVYHGRRGGSVLSSSSFRRANSFAQLPSKQPLRRLLSTRMKDLSPAVVGDDAATGLGVNAAMEPDTPGAGPSTPRNSIAPEDIQPPSTPSIFSGLRFAALGEANCDNVCGAIREAGGTLVESVDLEAGAHEVDIIVVRLVSGSKLFASIHSPSVQTKFRTECWLEKCLHKEIICAPDDHITFTPVGVQCPITGADNVRISFSGFDEAERFFMTRLMKVLGLTLLSNFSKRATHLLCPSAEGLKFEKAREWGIPVVGMAWLQETKRNGLVPDVQEYLVPKSQLGGNLEEHDPKGKRKATDTDLPIADITNCVESQSQTQDDSQLFEFPPPLDHLPQLQPTTHPRPPISAAPSLSKLSLNEIGSFGKPTTLLQVPRPPVKDIQAPSSISEPEERGVSVPTSFTSLDVPAMAQAHSSHSESDSNPLTSAETRPDAVMVLDSSPEEQMNVPSSNTPSPIKSIAKQVGKGKGRAFTRTKSASKSPSKYYPPAQPIDSEATKALQESLTSLLGKRRSEESADGTRDGARRRGDRADGKRPRPMRTKSTTFNEIQKPPSDHAFHILDGDGGIDDSFGFGHPDTIVLDVGSYQEQSIRVTYEDPEQRDEQRKLMRLLESESQDQSGREKVKTRNMPKEGASSEAFNGQSSNRRTTRRSNGMRS</sequence>
<dbReference type="SUPFAM" id="SSF52113">
    <property type="entry name" value="BRCT domain"/>
    <property type="match status" value="3"/>
</dbReference>
<evidence type="ECO:0000256" key="1">
    <source>
        <dbReference type="ARBA" id="ARBA00022737"/>
    </source>
</evidence>
<accession>A0ABQ8QR69</accession>
<evidence type="ECO:0000259" key="3">
    <source>
        <dbReference type="PROSITE" id="PS50172"/>
    </source>
</evidence>
<protein>
    <recommendedName>
        <fullName evidence="3">BRCT domain-containing protein</fullName>
    </recommendedName>
</protein>
<dbReference type="InterPro" id="IPR059215">
    <property type="entry name" value="BRCT2_TopBP1-like"/>
</dbReference>
<feature type="compositionally biased region" description="Basic and acidic residues" evidence="2">
    <location>
        <begin position="950"/>
        <end position="961"/>
    </location>
</feature>
<feature type="region of interest" description="Disordered" evidence="2">
    <location>
        <begin position="1"/>
        <end position="41"/>
    </location>
</feature>
<dbReference type="InterPro" id="IPR036420">
    <property type="entry name" value="BRCT_dom_sf"/>
</dbReference>
<feature type="region of interest" description="Disordered" evidence="2">
    <location>
        <begin position="855"/>
        <end position="911"/>
    </location>
</feature>
<feature type="domain" description="BRCT" evidence="3">
    <location>
        <begin position="145"/>
        <end position="243"/>
    </location>
</feature>
<dbReference type="Proteomes" id="UP001163828">
    <property type="component" value="Unassembled WGS sequence"/>
</dbReference>
<reference evidence="4" key="1">
    <citation type="submission" date="2022-08" db="EMBL/GenBank/DDBJ databases">
        <authorList>
            <consortium name="DOE Joint Genome Institute"/>
            <person name="Min B."/>
            <person name="Riley R."/>
            <person name="Sierra-Patev S."/>
            <person name="Naranjo-Ortiz M."/>
            <person name="Looney B."/>
            <person name="Konkel Z."/>
            <person name="Slot J.C."/>
            <person name="Sakamoto Y."/>
            <person name="Steenwyk J.L."/>
            <person name="Rokas A."/>
            <person name="Carro J."/>
            <person name="Camarero S."/>
            <person name="Ferreira P."/>
            <person name="Molpeceres G."/>
            <person name="Ruiz-Duenas F.J."/>
            <person name="Serrano A."/>
            <person name="Henrissat B."/>
            <person name="Drula E."/>
            <person name="Hughes K.W."/>
            <person name="Mata J.L."/>
            <person name="Ishikawa N.K."/>
            <person name="Vargas-Isla R."/>
            <person name="Ushijima S."/>
            <person name="Smith C.A."/>
            <person name="Ahrendt S."/>
            <person name="Andreopoulos W."/>
            <person name="He G."/>
            <person name="Labutti K."/>
            <person name="Lipzen A."/>
            <person name="Ng V."/>
            <person name="Sandor L."/>
            <person name="Barry K."/>
            <person name="Martinez A.T."/>
            <person name="Xiao Y."/>
            <person name="Gibbons J.G."/>
            <person name="Terashima K."/>
            <person name="Hibbett D.S."/>
            <person name="Grigoriev I.V."/>
        </authorList>
    </citation>
    <scope>NUCLEOTIDE SEQUENCE</scope>
    <source>
        <strain evidence="4">TFB10827</strain>
    </source>
</reference>
<feature type="compositionally biased region" description="Polar residues" evidence="2">
    <location>
        <begin position="661"/>
        <end position="672"/>
    </location>
</feature>
<dbReference type="PROSITE" id="PS50172">
    <property type="entry name" value="BRCT"/>
    <property type="match status" value="4"/>
</dbReference>